<dbReference type="EMBL" id="AQPH01000043">
    <property type="protein sequence ID" value="EPY01353.1"/>
    <property type="molecule type" value="Genomic_DNA"/>
</dbReference>
<dbReference type="InterPro" id="IPR019596">
    <property type="entry name" value="Phage_Mu_GpM_tail_tub"/>
</dbReference>
<evidence type="ECO:0000313" key="2">
    <source>
        <dbReference type="Proteomes" id="UP000015350"/>
    </source>
</evidence>
<dbReference type="eggNOG" id="ENOG5033A4X">
    <property type="taxonomic scope" value="Bacteria"/>
</dbReference>
<dbReference type="Pfam" id="PF10618">
    <property type="entry name" value="Tail_tube"/>
    <property type="match status" value="1"/>
</dbReference>
<protein>
    <recommendedName>
        <fullName evidence="3">Phage tail tube protein</fullName>
    </recommendedName>
</protein>
<reference evidence="1 2" key="1">
    <citation type="submission" date="2013-04" db="EMBL/GenBank/DDBJ databases">
        <authorList>
            <person name="Kuznetsov B."/>
            <person name="Ivanovsky R."/>
        </authorList>
    </citation>
    <scope>NUCLEOTIDE SEQUENCE [LARGE SCALE GENOMIC DNA]</scope>
    <source>
        <strain evidence="1 2">MGU-K5</strain>
    </source>
</reference>
<accession>S9SB82</accession>
<dbReference type="AlphaFoldDB" id="S9SB82"/>
<evidence type="ECO:0008006" key="3">
    <source>
        <dbReference type="Google" id="ProtNLM"/>
    </source>
</evidence>
<dbReference type="Proteomes" id="UP000015350">
    <property type="component" value="Unassembled WGS sequence"/>
</dbReference>
<dbReference type="STRING" id="1316936.K678_11538"/>
<sequence>MTKYLGRADISYDGKKVGTMPGASLDLGGWERKPVVLADGTVGYSETPKQSELECDVPISAETPVEDINNLVDATVTFRADTGQTWLIRNAFRADTLKFAAKDGGPMKIKINGNPAEKV</sequence>
<dbReference type="OrthoDB" id="8410207at2"/>
<organism evidence="1 2">
    <name type="scientific">Magnetospirillum fulvum MGU-K5</name>
    <dbReference type="NCBI Taxonomy" id="1316936"/>
    <lineage>
        <taxon>Bacteria</taxon>
        <taxon>Pseudomonadati</taxon>
        <taxon>Pseudomonadota</taxon>
        <taxon>Alphaproteobacteria</taxon>
        <taxon>Rhodospirillales</taxon>
        <taxon>Rhodospirillaceae</taxon>
        <taxon>Magnetospirillum</taxon>
    </lineage>
</organism>
<dbReference type="RefSeq" id="WP_021132620.1">
    <property type="nucleotide sequence ID" value="NZ_AQPH01000043.1"/>
</dbReference>
<gene>
    <name evidence="1" type="ORF">K678_11538</name>
</gene>
<proteinExistence type="predicted"/>
<comment type="caution">
    <text evidence="1">The sequence shown here is derived from an EMBL/GenBank/DDBJ whole genome shotgun (WGS) entry which is preliminary data.</text>
</comment>
<name>S9SB82_MAGFU</name>
<evidence type="ECO:0000313" key="1">
    <source>
        <dbReference type="EMBL" id="EPY01353.1"/>
    </source>
</evidence>